<name>A0A1H3ZDA6_9FIRM</name>
<dbReference type="InterPro" id="IPR028978">
    <property type="entry name" value="Chorismate_lyase_/UTRA_dom_sf"/>
</dbReference>
<proteinExistence type="predicted"/>
<keyword evidence="3" id="KW-0804">Transcription</keyword>
<dbReference type="SUPFAM" id="SSF46785">
    <property type="entry name" value="Winged helix' DNA-binding domain"/>
    <property type="match status" value="1"/>
</dbReference>
<sequence>MDFLERKLNRNIPVPLYYQLKGYLEDYIKNEHGSLDVPIPTELEISEAFGVSRPTVRQAINELVVEGKLYRKKSKGTFITKPKINQDFLTSIQSFDDEMRAKGLTPKTKVLGIYARESTAEEAEALQLPLKSNVLCLERCRYADNAPVVYVMTVLPEKECHSLIETDFSNHSLYSMLEDTLGLKIAYATRQLEAIVADIATAKLLNVAKGSPIQFIKTITYLENDHPIEYSQAAYRGDRSQFSFLLKR</sequence>
<dbReference type="GO" id="GO:0045892">
    <property type="term" value="P:negative regulation of DNA-templated transcription"/>
    <property type="evidence" value="ECO:0007669"/>
    <property type="project" value="TreeGrafter"/>
</dbReference>
<dbReference type="Gene3D" id="1.10.10.10">
    <property type="entry name" value="Winged helix-like DNA-binding domain superfamily/Winged helix DNA-binding domain"/>
    <property type="match status" value="1"/>
</dbReference>
<organism evidence="5 6">
    <name type="scientific">Eubacterium aggregans</name>
    <dbReference type="NCBI Taxonomy" id="81409"/>
    <lineage>
        <taxon>Bacteria</taxon>
        <taxon>Bacillati</taxon>
        <taxon>Bacillota</taxon>
        <taxon>Clostridia</taxon>
        <taxon>Eubacteriales</taxon>
        <taxon>Eubacteriaceae</taxon>
        <taxon>Eubacterium</taxon>
    </lineage>
</organism>
<dbReference type="InterPro" id="IPR011663">
    <property type="entry name" value="UTRA"/>
</dbReference>
<dbReference type="STRING" id="81409.SAMN04515656_105117"/>
<dbReference type="PANTHER" id="PTHR44846">
    <property type="entry name" value="MANNOSYL-D-GLYCERATE TRANSPORT/METABOLISM SYSTEM REPRESSOR MNGR-RELATED"/>
    <property type="match status" value="1"/>
</dbReference>
<keyword evidence="2" id="KW-0238">DNA-binding</keyword>
<dbReference type="SMART" id="SM00866">
    <property type="entry name" value="UTRA"/>
    <property type="match status" value="1"/>
</dbReference>
<keyword evidence="6" id="KW-1185">Reference proteome</keyword>
<dbReference type="InterPro" id="IPR036390">
    <property type="entry name" value="WH_DNA-bd_sf"/>
</dbReference>
<dbReference type="InterPro" id="IPR000524">
    <property type="entry name" value="Tscrpt_reg_HTH_GntR"/>
</dbReference>
<dbReference type="GO" id="GO:0003700">
    <property type="term" value="F:DNA-binding transcription factor activity"/>
    <property type="evidence" value="ECO:0007669"/>
    <property type="project" value="InterPro"/>
</dbReference>
<dbReference type="EMBL" id="FNRK01000005">
    <property type="protein sequence ID" value="SEA21716.1"/>
    <property type="molecule type" value="Genomic_DNA"/>
</dbReference>
<dbReference type="Pfam" id="PF07702">
    <property type="entry name" value="UTRA"/>
    <property type="match status" value="1"/>
</dbReference>
<dbReference type="SMART" id="SM00345">
    <property type="entry name" value="HTH_GNTR"/>
    <property type="match status" value="1"/>
</dbReference>
<protein>
    <submittedName>
        <fullName evidence="5">GntR family transcriptional regulator</fullName>
    </submittedName>
</protein>
<dbReference type="PROSITE" id="PS50949">
    <property type="entry name" value="HTH_GNTR"/>
    <property type="match status" value="1"/>
</dbReference>
<dbReference type="AlphaFoldDB" id="A0A1H3ZDA6"/>
<evidence type="ECO:0000259" key="4">
    <source>
        <dbReference type="PROSITE" id="PS50949"/>
    </source>
</evidence>
<dbReference type="PRINTS" id="PR00035">
    <property type="entry name" value="HTHGNTR"/>
</dbReference>
<dbReference type="OrthoDB" id="457376at2"/>
<evidence type="ECO:0000256" key="2">
    <source>
        <dbReference type="ARBA" id="ARBA00023125"/>
    </source>
</evidence>
<evidence type="ECO:0000313" key="6">
    <source>
        <dbReference type="Proteomes" id="UP000199394"/>
    </source>
</evidence>
<gene>
    <name evidence="5" type="ORF">SAMN04515656_105117</name>
</gene>
<dbReference type="InterPro" id="IPR036388">
    <property type="entry name" value="WH-like_DNA-bd_sf"/>
</dbReference>
<accession>A0A1H3ZDA6</accession>
<keyword evidence="1" id="KW-0805">Transcription regulation</keyword>
<evidence type="ECO:0000313" key="5">
    <source>
        <dbReference type="EMBL" id="SEA21716.1"/>
    </source>
</evidence>
<dbReference type="SUPFAM" id="SSF64288">
    <property type="entry name" value="Chorismate lyase-like"/>
    <property type="match status" value="1"/>
</dbReference>
<dbReference type="GO" id="GO:0003677">
    <property type="term" value="F:DNA binding"/>
    <property type="evidence" value="ECO:0007669"/>
    <property type="project" value="UniProtKB-KW"/>
</dbReference>
<reference evidence="5 6" key="1">
    <citation type="submission" date="2016-10" db="EMBL/GenBank/DDBJ databases">
        <authorList>
            <person name="de Groot N.N."/>
        </authorList>
    </citation>
    <scope>NUCLEOTIDE SEQUENCE [LARGE SCALE GENOMIC DNA]</scope>
    <source>
        <strain evidence="5 6">SR12</strain>
    </source>
</reference>
<evidence type="ECO:0000256" key="1">
    <source>
        <dbReference type="ARBA" id="ARBA00023015"/>
    </source>
</evidence>
<dbReference type="Proteomes" id="UP000199394">
    <property type="component" value="Unassembled WGS sequence"/>
</dbReference>
<feature type="domain" description="HTH gntR-type" evidence="4">
    <location>
        <begin position="14"/>
        <end position="82"/>
    </location>
</feature>
<dbReference type="InterPro" id="IPR050679">
    <property type="entry name" value="Bact_HTH_transcr_reg"/>
</dbReference>
<dbReference type="Pfam" id="PF00392">
    <property type="entry name" value="GntR"/>
    <property type="match status" value="1"/>
</dbReference>
<dbReference type="CDD" id="cd07377">
    <property type="entry name" value="WHTH_GntR"/>
    <property type="match status" value="1"/>
</dbReference>
<evidence type="ECO:0000256" key="3">
    <source>
        <dbReference type="ARBA" id="ARBA00023163"/>
    </source>
</evidence>
<dbReference type="RefSeq" id="WP_090305692.1">
    <property type="nucleotide sequence ID" value="NZ_FNRK01000005.1"/>
</dbReference>
<dbReference type="PANTHER" id="PTHR44846:SF1">
    <property type="entry name" value="MANNOSYL-D-GLYCERATE TRANSPORT_METABOLISM SYSTEM REPRESSOR MNGR-RELATED"/>
    <property type="match status" value="1"/>
</dbReference>
<dbReference type="Gene3D" id="3.40.1410.10">
    <property type="entry name" value="Chorismate lyase-like"/>
    <property type="match status" value="1"/>
</dbReference>